<dbReference type="GO" id="GO:0004534">
    <property type="term" value="F:5'-3' RNA exonuclease activity"/>
    <property type="evidence" value="ECO:0007669"/>
    <property type="project" value="TreeGrafter"/>
</dbReference>
<dbReference type="EMBL" id="CP031228">
    <property type="protein sequence ID" value="AXH60480.1"/>
    <property type="molecule type" value="Genomic_DNA"/>
</dbReference>
<reference evidence="3 4" key="1">
    <citation type="journal article" date="2011" name="PLoS Pathog.">
        <title>Dynamic evolution of pathogenicity revealed by sequencing and comparative genomics of 19 Pseudomonas syringae isolates.</title>
        <authorList>
            <person name="Baltrus D.A."/>
            <person name="Nishimura M.T."/>
            <person name="Romanchuk A."/>
            <person name="Chang J.H."/>
            <person name="Mukhtar M.S."/>
            <person name="Cherkis K."/>
            <person name="Roach J."/>
            <person name="Grant S.R."/>
            <person name="Jones C.D."/>
            <person name="Dangl J.L."/>
        </authorList>
    </citation>
    <scope>NUCLEOTIDE SEQUENCE [LARGE SCALE GENOMIC DNA]</scope>
    <source>
        <strain evidence="3 4">M301315</strain>
    </source>
</reference>
<gene>
    <name evidence="3" type="ORF">PLA107_035420</name>
</gene>
<dbReference type="NCBIfam" id="NF045780">
    <property type="entry name" value="TrlF_fam_ATP"/>
    <property type="match status" value="1"/>
</dbReference>
<keyword evidence="1" id="KW-0175">Coiled coil</keyword>
<dbReference type="SUPFAM" id="SSF89550">
    <property type="entry name" value="PHP domain-like"/>
    <property type="match status" value="1"/>
</dbReference>
<dbReference type="PANTHER" id="PTHR42924:SF3">
    <property type="entry name" value="POLYMERASE_HISTIDINOL PHOSPHATASE N-TERMINAL DOMAIN-CONTAINING PROTEIN"/>
    <property type="match status" value="1"/>
</dbReference>
<dbReference type="InterPro" id="IPR003959">
    <property type="entry name" value="ATPase_AAA_core"/>
</dbReference>
<dbReference type="SUPFAM" id="SSF52540">
    <property type="entry name" value="P-loop containing nucleoside triphosphate hydrolases"/>
    <property type="match status" value="1"/>
</dbReference>
<dbReference type="PANTHER" id="PTHR42924">
    <property type="entry name" value="EXONUCLEASE"/>
    <property type="match status" value="1"/>
</dbReference>
<feature type="coiled-coil region" evidence="1">
    <location>
        <begin position="563"/>
        <end position="656"/>
    </location>
</feature>
<dbReference type="Gene3D" id="3.40.50.300">
    <property type="entry name" value="P-loop containing nucleotide triphosphate hydrolases"/>
    <property type="match status" value="2"/>
</dbReference>
<dbReference type="InterPro" id="IPR052018">
    <property type="entry name" value="PHP_domain"/>
</dbReference>
<dbReference type="InterPro" id="IPR054787">
    <property type="entry name" value="TrlF_ATPase"/>
</dbReference>
<dbReference type="Proteomes" id="UP000006426">
    <property type="component" value="Plasmid ppla107-2"/>
</dbReference>
<evidence type="ECO:0000256" key="1">
    <source>
        <dbReference type="SAM" id="Coils"/>
    </source>
</evidence>
<accession>A0AAD0PXB2</accession>
<evidence type="ECO:0000259" key="2">
    <source>
        <dbReference type="Pfam" id="PF13304"/>
    </source>
</evidence>
<keyword evidence="3" id="KW-0614">Plasmid</keyword>
<dbReference type="Pfam" id="PF13304">
    <property type="entry name" value="AAA_21"/>
    <property type="match status" value="1"/>
</dbReference>
<feature type="domain" description="ATPase AAA-type core" evidence="2">
    <location>
        <begin position="810"/>
        <end position="887"/>
    </location>
</feature>
<evidence type="ECO:0000313" key="3">
    <source>
        <dbReference type="EMBL" id="AXH60480.1"/>
    </source>
</evidence>
<evidence type="ECO:0000313" key="4">
    <source>
        <dbReference type="Proteomes" id="UP000006426"/>
    </source>
</evidence>
<dbReference type="RefSeq" id="WP_005747125.1">
    <property type="nucleotide sequence ID" value="NZ_CP031228.1"/>
</dbReference>
<dbReference type="AlphaFoldDB" id="A0AAD0PXB2"/>
<name>A0AAD0PXB2_PSEAV</name>
<dbReference type="Gene3D" id="3.20.20.140">
    <property type="entry name" value="Metal-dependent hydrolases"/>
    <property type="match status" value="1"/>
</dbReference>
<dbReference type="InterPro" id="IPR016195">
    <property type="entry name" value="Pol/histidinol_Pase-like"/>
</dbReference>
<dbReference type="GO" id="GO:0035312">
    <property type="term" value="F:5'-3' DNA exonuclease activity"/>
    <property type="evidence" value="ECO:0007669"/>
    <property type="project" value="TreeGrafter"/>
</dbReference>
<dbReference type="InterPro" id="IPR027417">
    <property type="entry name" value="P-loop_NTPase"/>
</dbReference>
<protein>
    <submittedName>
        <fullName evidence="3">Chromosome segregation protein SMC</fullName>
    </submittedName>
</protein>
<dbReference type="GO" id="GO:0005524">
    <property type="term" value="F:ATP binding"/>
    <property type="evidence" value="ECO:0007669"/>
    <property type="project" value="InterPro"/>
</dbReference>
<organism evidence="3 4">
    <name type="scientific">Pseudomonas amygdali pv. lachrymans str. M301315</name>
    <dbReference type="NCBI Taxonomy" id="629260"/>
    <lineage>
        <taxon>Bacteria</taxon>
        <taxon>Pseudomonadati</taxon>
        <taxon>Pseudomonadota</taxon>
        <taxon>Gammaproteobacteria</taxon>
        <taxon>Pseudomonadales</taxon>
        <taxon>Pseudomonadaceae</taxon>
        <taxon>Pseudomonas</taxon>
        <taxon>Pseudomonas amygdali</taxon>
    </lineage>
</organism>
<dbReference type="GO" id="GO:0016887">
    <property type="term" value="F:ATP hydrolysis activity"/>
    <property type="evidence" value="ECO:0007669"/>
    <property type="project" value="InterPro"/>
</dbReference>
<proteinExistence type="predicted"/>
<geneLocation type="plasmid" evidence="4">
    <name>ppla107-2</name>
</geneLocation>
<sequence>MSQSWPYAGARWWKFDFHTHTPASKDTTGWQAAIDTPNELTPQKWLLKYMAAEIDCVAVTDHNSGEWVDRLKASYKDMKRQADAGNPPEGFRELYLFPGVEISVQGGIHLLAIFDPSASSQTISDLLAKVYYSGTRGDSDGVTREGAAKVIEHVIVEGGLAIPAHVDSDKGLLQVELGTRKCLRDTNTVKQVLQEPGILALEWTSGSTSLPIVLEELKLRFASVVGSDCHSFKGSAVPGSRFTWIKMAKPTMEGLRLALLDGQEVSVRRSDQSVGFTPFKTPEHFIESIDIRNARYMGRGKKGVSLPLNPYFNALIGGRGTGKSTIVHALRLAYRREKELSQASEAGQTFVKFNAIAKTENENGGLLDDTTVCVQVFRNGFPYRLNWVRNDTESVVEEWDILSTDFRLSDSQVINEQRFPVRIFSQGQIAALAGNSQQALLKVIDDAADTRRQRSAHEDAKSAFLASRASMREMEGRLSGLDSITLALQDIKQKLERFESSDHTVVLKNYQRTTQQSRELERQFYVAAKLAADLKNVAATLQPEDLQASLFDPNDDSPALAFLEALNAGIANARQEVEASAAKLATLEQTLKGELEGAAWFTQIATAKEAYHQLKERLQQQGVNDPSEYGRLVQEAQRLETELRKLNTLKSQHSELRTTAMLQLDQIQVARRAVSDRRSEFLHATLHENPYVRIELIPYSRDIQGIERSLREALGVPDGKYADDLYQHQEGSTPKGLIADLMVVADQIGDTPSFEESLKILKSRLSQACRGKAEFGGWFNKFLKAETERRPEYLDHLLSWFPEDGLQVEYSRKGNGRDFQSIGQASAGQRAAAMLAFLLAHGGEPLVLDQPEDDLDNHLIYGLVVQQIRSNKQRRQLIIVTHNPNIVVNGDAELIHVLDFNNQCYVKQTGSLQEQEMRQEVCQVMEGGTEAFERRYQRLGREG</sequence>